<accession>A0A2A4G3M9</accession>
<organism evidence="2 3">
    <name type="scientific">Sediminicola luteus</name>
    <dbReference type="NCBI Taxonomy" id="319238"/>
    <lineage>
        <taxon>Bacteria</taxon>
        <taxon>Pseudomonadati</taxon>
        <taxon>Bacteroidota</taxon>
        <taxon>Flavobacteriia</taxon>
        <taxon>Flavobacteriales</taxon>
        <taxon>Flavobacteriaceae</taxon>
        <taxon>Sediminicola</taxon>
    </lineage>
</organism>
<dbReference type="PANTHER" id="PTHR46825">
    <property type="entry name" value="D-ALANYL-D-ALANINE-CARBOXYPEPTIDASE/ENDOPEPTIDASE AMPH"/>
    <property type="match status" value="1"/>
</dbReference>
<gene>
    <name evidence="2" type="ORF">B7P33_15345</name>
</gene>
<dbReference type="Proteomes" id="UP000219559">
    <property type="component" value="Unassembled WGS sequence"/>
</dbReference>
<dbReference type="InterPro" id="IPR001466">
    <property type="entry name" value="Beta-lactam-related"/>
</dbReference>
<dbReference type="AlphaFoldDB" id="A0A2A4G3M9"/>
<protein>
    <recommendedName>
        <fullName evidence="1">Beta-lactamase-related domain-containing protein</fullName>
    </recommendedName>
</protein>
<dbReference type="InterPro" id="IPR011990">
    <property type="entry name" value="TPR-like_helical_dom_sf"/>
</dbReference>
<dbReference type="SUPFAM" id="SSF48452">
    <property type="entry name" value="TPR-like"/>
    <property type="match status" value="1"/>
</dbReference>
<reference evidence="2 3" key="1">
    <citation type="submission" date="2017-04" db="EMBL/GenBank/DDBJ databases">
        <title>A new member of the family Flavobacteriaceae isolated from ascidians.</title>
        <authorList>
            <person name="Chen L."/>
        </authorList>
    </citation>
    <scope>NUCLEOTIDE SEQUENCE [LARGE SCALE GENOMIC DNA]</scope>
    <source>
        <strain evidence="2 3">HQA918</strain>
    </source>
</reference>
<feature type="domain" description="Beta-lactamase-related" evidence="1">
    <location>
        <begin position="62"/>
        <end position="363"/>
    </location>
</feature>
<dbReference type="InterPro" id="IPR050491">
    <property type="entry name" value="AmpC-like"/>
</dbReference>
<dbReference type="SUPFAM" id="SSF56601">
    <property type="entry name" value="beta-lactamase/transpeptidase-like"/>
    <property type="match status" value="1"/>
</dbReference>
<evidence type="ECO:0000313" key="2">
    <source>
        <dbReference type="EMBL" id="PCE63569.1"/>
    </source>
</evidence>
<dbReference type="EMBL" id="NBWU01000005">
    <property type="protein sequence ID" value="PCE63569.1"/>
    <property type="molecule type" value="Genomic_DNA"/>
</dbReference>
<dbReference type="Gene3D" id="1.25.40.10">
    <property type="entry name" value="Tetratricopeptide repeat domain"/>
    <property type="match status" value="1"/>
</dbReference>
<dbReference type="Gene3D" id="3.40.710.10">
    <property type="entry name" value="DD-peptidase/beta-lactamase superfamily"/>
    <property type="match status" value="1"/>
</dbReference>
<sequence>MALVSGLSLVSLPHNKPDIVFIGKITSTMGPKNFAIALLLLLSFSCKQQKGTKPTELPKSEIDAYLTQVMEMHNIPGLALAVIDNNGLVYKNHLGKATLDPPTSVTDSTLFRIFSATKLITATAVFQLIQNQKLDLEDPISAYLDELPLPWQSIKIKHLLSHSSGLPDMIRYKSDLSDAQLLDKLSQDTLEFSAGHQFAYNQTNYWLLGRIIERITGMAFEDYILNNQFNQATSGVLFSSNSKETLPNRAVRYYYNEKTKSFENDINNSGTRGHAGNGLNITLDKFIAWDSQLKNNTLLEERYRSLMWSPFSFSNQKDDFRHGWGNSPINQIDSYGFSGGNLAAYRIFPEHDTSIILLSNGYEIPAYDIIVNDIARMVIPALKSKKPTLESRVMQHILNDRYDLATETFQKLKTENPTFDFENLKWNVNSLGNSYTYAKKLDQALNIFKINAEANPDWWVSWASLAETNQAQKDSIQAISNYQKAIQFNKDNQWGYNDQMQKQIQALEKRNTSE</sequence>
<name>A0A2A4G3M9_9FLAO</name>
<keyword evidence="3" id="KW-1185">Reference proteome</keyword>
<comment type="caution">
    <text evidence="2">The sequence shown here is derived from an EMBL/GenBank/DDBJ whole genome shotgun (WGS) entry which is preliminary data.</text>
</comment>
<proteinExistence type="predicted"/>
<evidence type="ECO:0000259" key="1">
    <source>
        <dbReference type="Pfam" id="PF00144"/>
    </source>
</evidence>
<dbReference type="PANTHER" id="PTHR46825:SF9">
    <property type="entry name" value="BETA-LACTAMASE-RELATED DOMAIN-CONTAINING PROTEIN"/>
    <property type="match status" value="1"/>
</dbReference>
<dbReference type="InterPro" id="IPR012338">
    <property type="entry name" value="Beta-lactam/transpept-like"/>
</dbReference>
<evidence type="ECO:0000313" key="3">
    <source>
        <dbReference type="Proteomes" id="UP000219559"/>
    </source>
</evidence>
<dbReference type="Pfam" id="PF00144">
    <property type="entry name" value="Beta-lactamase"/>
    <property type="match status" value="1"/>
</dbReference>